<accession>A0A6G1HCJ7</accession>
<keyword evidence="4" id="KW-1185">Reference proteome</keyword>
<evidence type="ECO:0000256" key="1">
    <source>
        <dbReference type="SAM" id="Phobius"/>
    </source>
</evidence>
<gene>
    <name evidence="3" type="ORF">K402DRAFT_417539</name>
</gene>
<dbReference type="OrthoDB" id="5419608at2759"/>
<dbReference type="AlphaFoldDB" id="A0A6G1HCJ7"/>
<sequence length="149" mass="15524">MKAFQILLLPSSLLPLVAAQISWPSTVVSASFPSFEQESSALAALSSDLSSYYASLTAEPAYTSALDALTSAIPSNVDPEIATQQLETATVTPSWFAAMPTQAQDYWASVANENVAIATKALDLENEANIVVVSIAVVVGAIGIAALMM</sequence>
<feature type="chain" id="PRO_5026198089" evidence="2">
    <location>
        <begin position="20"/>
        <end position="149"/>
    </location>
</feature>
<name>A0A6G1HCJ7_9PEZI</name>
<proteinExistence type="predicted"/>
<dbReference type="EMBL" id="ML977141">
    <property type="protein sequence ID" value="KAF1990787.1"/>
    <property type="molecule type" value="Genomic_DNA"/>
</dbReference>
<keyword evidence="1" id="KW-0472">Membrane</keyword>
<protein>
    <submittedName>
        <fullName evidence="3">Uncharacterized protein</fullName>
    </submittedName>
</protein>
<reference evidence="3" key="1">
    <citation type="journal article" date="2020" name="Stud. Mycol.">
        <title>101 Dothideomycetes genomes: a test case for predicting lifestyles and emergence of pathogens.</title>
        <authorList>
            <person name="Haridas S."/>
            <person name="Albert R."/>
            <person name="Binder M."/>
            <person name="Bloem J."/>
            <person name="Labutti K."/>
            <person name="Salamov A."/>
            <person name="Andreopoulos B."/>
            <person name="Baker S."/>
            <person name="Barry K."/>
            <person name="Bills G."/>
            <person name="Bluhm B."/>
            <person name="Cannon C."/>
            <person name="Castanera R."/>
            <person name="Culley D."/>
            <person name="Daum C."/>
            <person name="Ezra D."/>
            <person name="Gonzalez J."/>
            <person name="Henrissat B."/>
            <person name="Kuo A."/>
            <person name="Liang C."/>
            <person name="Lipzen A."/>
            <person name="Lutzoni F."/>
            <person name="Magnuson J."/>
            <person name="Mondo S."/>
            <person name="Nolan M."/>
            <person name="Ohm R."/>
            <person name="Pangilinan J."/>
            <person name="Park H.-J."/>
            <person name="Ramirez L."/>
            <person name="Alfaro M."/>
            <person name="Sun H."/>
            <person name="Tritt A."/>
            <person name="Yoshinaga Y."/>
            <person name="Zwiers L.-H."/>
            <person name="Turgeon B."/>
            <person name="Goodwin S."/>
            <person name="Spatafora J."/>
            <person name="Crous P."/>
            <person name="Grigoriev I."/>
        </authorList>
    </citation>
    <scope>NUCLEOTIDE SEQUENCE</scope>
    <source>
        <strain evidence="3">CBS 113979</strain>
    </source>
</reference>
<evidence type="ECO:0000313" key="4">
    <source>
        <dbReference type="Proteomes" id="UP000800041"/>
    </source>
</evidence>
<dbReference type="Proteomes" id="UP000800041">
    <property type="component" value="Unassembled WGS sequence"/>
</dbReference>
<keyword evidence="1" id="KW-1133">Transmembrane helix</keyword>
<keyword evidence="2" id="KW-0732">Signal</keyword>
<keyword evidence="1" id="KW-0812">Transmembrane</keyword>
<feature type="transmembrane region" description="Helical" evidence="1">
    <location>
        <begin position="128"/>
        <end position="148"/>
    </location>
</feature>
<evidence type="ECO:0000256" key="2">
    <source>
        <dbReference type="SAM" id="SignalP"/>
    </source>
</evidence>
<evidence type="ECO:0000313" key="3">
    <source>
        <dbReference type="EMBL" id="KAF1990787.1"/>
    </source>
</evidence>
<feature type="signal peptide" evidence="2">
    <location>
        <begin position="1"/>
        <end position="19"/>
    </location>
</feature>
<organism evidence="3 4">
    <name type="scientific">Aulographum hederae CBS 113979</name>
    <dbReference type="NCBI Taxonomy" id="1176131"/>
    <lineage>
        <taxon>Eukaryota</taxon>
        <taxon>Fungi</taxon>
        <taxon>Dikarya</taxon>
        <taxon>Ascomycota</taxon>
        <taxon>Pezizomycotina</taxon>
        <taxon>Dothideomycetes</taxon>
        <taxon>Pleosporomycetidae</taxon>
        <taxon>Aulographales</taxon>
        <taxon>Aulographaceae</taxon>
    </lineage>
</organism>